<reference evidence="1 2" key="1">
    <citation type="submission" date="2024-08" db="EMBL/GenBank/DDBJ databases">
        <authorList>
            <person name="Cucini C."/>
            <person name="Frati F."/>
        </authorList>
    </citation>
    <scope>NUCLEOTIDE SEQUENCE [LARGE SCALE GENOMIC DNA]</scope>
</reference>
<protein>
    <submittedName>
        <fullName evidence="1">Uncharacterized protein</fullName>
    </submittedName>
</protein>
<comment type="caution">
    <text evidence="1">The sequence shown here is derived from an EMBL/GenBank/DDBJ whole genome shotgun (WGS) entry which is preliminary data.</text>
</comment>
<accession>A0ABP1RGT1</accession>
<gene>
    <name evidence="1" type="ORF">ODALV1_LOCUS21998</name>
</gene>
<organism evidence="1 2">
    <name type="scientific">Orchesella dallaii</name>
    <dbReference type="NCBI Taxonomy" id="48710"/>
    <lineage>
        <taxon>Eukaryota</taxon>
        <taxon>Metazoa</taxon>
        <taxon>Ecdysozoa</taxon>
        <taxon>Arthropoda</taxon>
        <taxon>Hexapoda</taxon>
        <taxon>Collembola</taxon>
        <taxon>Entomobryomorpha</taxon>
        <taxon>Entomobryoidea</taxon>
        <taxon>Orchesellidae</taxon>
        <taxon>Orchesellinae</taxon>
        <taxon>Orchesella</taxon>
    </lineage>
</organism>
<evidence type="ECO:0000313" key="2">
    <source>
        <dbReference type="Proteomes" id="UP001642540"/>
    </source>
</evidence>
<evidence type="ECO:0000313" key="1">
    <source>
        <dbReference type="EMBL" id="CAL8127880.1"/>
    </source>
</evidence>
<dbReference type="Proteomes" id="UP001642540">
    <property type="component" value="Unassembled WGS sequence"/>
</dbReference>
<dbReference type="EMBL" id="CAXLJM020000072">
    <property type="protein sequence ID" value="CAL8127880.1"/>
    <property type="molecule type" value="Genomic_DNA"/>
</dbReference>
<keyword evidence="2" id="KW-1185">Reference proteome</keyword>
<sequence length="70" mass="7516">MPNATATVANEATLQEALLQVLAADAHLLDIMKSMNNEQLQEVDVVMPSGISNLETPSQFNNIMSMLSLG</sequence>
<proteinExistence type="predicted"/>
<name>A0ABP1RGT1_9HEXA</name>